<geneLocation type="plasmid" evidence="2">
    <name>pSymB</name>
</geneLocation>
<protein>
    <submittedName>
        <fullName evidence="2">Uncharacterized protein</fullName>
    </submittedName>
</protein>
<accession>E3UHJ0</accession>
<dbReference type="EMBL" id="HM369510">
    <property type="protein sequence ID" value="ADP06575.1"/>
    <property type="molecule type" value="Genomic_DNA"/>
</dbReference>
<evidence type="ECO:0000313" key="4">
    <source>
        <dbReference type="EMBL" id="ADP06588.1"/>
    </source>
</evidence>
<gene>
    <name evidence="2" type="ORF">SM_b20953</name>
</gene>
<proteinExistence type="predicted"/>
<feature type="region of interest" description="Disordered" evidence="1">
    <location>
        <begin position="24"/>
        <end position="43"/>
    </location>
</feature>
<evidence type="ECO:0000256" key="1">
    <source>
        <dbReference type="SAM" id="MobiDB-lite"/>
    </source>
</evidence>
<dbReference type="AlphaFoldDB" id="E3UHJ0"/>
<keyword evidence="2" id="KW-0614">Plasmid</keyword>
<dbReference type="EMBL" id="HM369507">
    <property type="protein sequence ID" value="ADP06570.1"/>
    <property type="molecule type" value="Genomic_DNA"/>
</dbReference>
<reference evidence="2" key="1">
    <citation type="journal article" date="2010" name="Can. J. Microbiol.">
        <title>Evidence that the exoH gene of Sinorhizobium meliloti does not appear to influence symbiotic effectiveness with Medicago truncatula 'Jemalong A17'.</title>
        <authorList>
            <person name="Zribi K."/>
            <person name="Mhadhbi H."/>
            <person name="Badri Y."/>
            <person name="Aouani M.E."/>
            <person name="van Berkum P."/>
        </authorList>
    </citation>
    <scope>NUCLEOTIDE SEQUENCE</scope>
    <source>
        <strain evidence="2">A5</strain>
        <strain evidence="3">CC2003</strain>
        <strain evidence="4">TII7</strain>
        <plasmid evidence="2">pSymB</plasmid>
    </source>
</reference>
<name>E3UHJ0_RHIML</name>
<evidence type="ECO:0000313" key="2">
    <source>
        <dbReference type="EMBL" id="ADP06570.1"/>
    </source>
</evidence>
<evidence type="ECO:0000313" key="3">
    <source>
        <dbReference type="EMBL" id="ADP06575.1"/>
    </source>
</evidence>
<organism evidence="2">
    <name type="scientific">Rhizobium meliloti</name>
    <name type="common">Ensifer meliloti</name>
    <name type="synonym">Sinorhizobium meliloti</name>
    <dbReference type="NCBI Taxonomy" id="382"/>
    <lineage>
        <taxon>Bacteria</taxon>
        <taxon>Pseudomonadati</taxon>
        <taxon>Pseudomonadota</taxon>
        <taxon>Alphaproteobacteria</taxon>
        <taxon>Hyphomicrobiales</taxon>
        <taxon>Rhizobiaceae</taxon>
        <taxon>Sinorhizobium/Ensifer group</taxon>
        <taxon>Sinorhizobium</taxon>
    </lineage>
</organism>
<sequence length="127" mass="13641">MSQSSSSAASAARKSSLSPRTWSDWIPLMRKSNKPPDIPNLNGPQLPICAPTLPHFARSLPQSRSILQENAPNFKNSQLRRSTGDCPKILRGAISATCRETGIFQESGPLPAAVGFCGSSRFRCTAA</sequence>
<dbReference type="EMBL" id="HM369520">
    <property type="protein sequence ID" value="ADP06588.1"/>
    <property type="molecule type" value="Genomic_DNA"/>
</dbReference>